<evidence type="ECO:0008006" key="2">
    <source>
        <dbReference type="Google" id="ProtNLM"/>
    </source>
</evidence>
<dbReference type="InterPro" id="IPR021734">
    <property type="entry name" value="DUF3303"/>
</dbReference>
<organism evidence="1">
    <name type="scientific">marine metagenome</name>
    <dbReference type="NCBI Taxonomy" id="408172"/>
    <lineage>
        <taxon>unclassified sequences</taxon>
        <taxon>metagenomes</taxon>
        <taxon>ecological metagenomes</taxon>
    </lineage>
</organism>
<name>A0A381X1M6_9ZZZZ</name>
<dbReference type="Pfam" id="PF11746">
    <property type="entry name" value="DUF3303"/>
    <property type="match status" value="1"/>
</dbReference>
<proteinExistence type="predicted"/>
<gene>
    <name evidence="1" type="ORF">METZ01_LOCUS111326</name>
</gene>
<evidence type="ECO:0000313" key="1">
    <source>
        <dbReference type="EMBL" id="SVA58472.1"/>
    </source>
</evidence>
<reference evidence="1" key="1">
    <citation type="submission" date="2018-05" db="EMBL/GenBank/DDBJ databases">
        <authorList>
            <person name="Lanie J.A."/>
            <person name="Ng W.-L."/>
            <person name="Kazmierczak K.M."/>
            <person name="Andrzejewski T.M."/>
            <person name="Davidsen T.M."/>
            <person name="Wayne K.J."/>
            <person name="Tettelin H."/>
            <person name="Glass J.I."/>
            <person name="Rusch D."/>
            <person name="Podicherti R."/>
            <person name="Tsui H.-C.T."/>
            <person name="Winkler M.E."/>
        </authorList>
    </citation>
    <scope>NUCLEOTIDE SEQUENCE</scope>
</reference>
<dbReference type="EMBL" id="UINC01013552">
    <property type="protein sequence ID" value="SVA58472.1"/>
    <property type="molecule type" value="Genomic_DNA"/>
</dbReference>
<accession>A0A381X1M6</accession>
<protein>
    <recommendedName>
        <fullName evidence="2">DUF3303 domain-containing protein</fullName>
    </recommendedName>
</protein>
<sequence>MLFHATHTHSYQTCHAHDEARKAKIMEAVKSADESGLKIHSIHVDPPGHVGYFLLEADTMEQIVQFFDPMLELGDTDIRPVMSMEAALDALKQD</sequence>
<dbReference type="AlphaFoldDB" id="A0A381X1M6"/>